<proteinExistence type="predicted"/>
<name>A0ABT7DRP2_9NEIS</name>
<protein>
    <submittedName>
        <fullName evidence="1">Uncharacterized protein</fullName>
    </submittedName>
</protein>
<evidence type="ECO:0000313" key="1">
    <source>
        <dbReference type="EMBL" id="MDK2122736.1"/>
    </source>
</evidence>
<organism evidence="1 2">
    <name type="scientific">Parachitinimonas caeni</name>
    <dbReference type="NCBI Taxonomy" id="3031301"/>
    <lineage>
        <taxon>Bacteria</taxon>
        <taxon>Pseudomonadati</taxon>
        <taxon>Pseudomonadota</taxon>
        <taxon>Betaproteobacteria</taxon>
        <taxon>Neisseriales</taxon>
        <taxon>Chitinibacteraceae</taxon>
        <taxon>Parachitinimonas</taxon>
    </lineage>
</organism>
<evidence type="ECO:0000313" key="2">
    <source>
        <dbReference type="Proteomes" id="UP001172778"/>
    </source>
</evidence>
<accession>A0ABT7DRP2</accession>
<gene>
    <name evidence="1" type="ORF">PZA18_01595</name>
</gene>
<comment type="caution">
    <text evidence="1">The sequence shown here is derived from an EMBL/GenBank/DDBJ whole genome shotgun (WGS) entry which is preliminary data.</text>
</comment>
<dbReference type="RefSeq" id="WP_284099014.1">
    <property type="nucleotide sequence ID" value="NZ_JARRAF010000001.1"/>
</dbReference>
<keyword evidence="2" id="KW-1185">Reference proteome</keyword>
<sequence>MQDMDAIKEQVEKNGNVLTVSMEQLKDIHGAGRLGSHVRQEISRALEGVGLAHVPRELPSYQHELVRLYKRGTDIGQFIEKVLSPGEESDKWLLKKISSKGPDYAEIIQKIRDLVSD</sequence>
<dbReference type="EMBL" id="JARRAF010000001">
    <property type="protein sequence ID" value="MDK2122736.1"/>
    <property type="molecule type" value="Genomic_DNA"/>
</dbReference>
<reference evidence="1" key="1">
    <citation type="submission" date="2023-03" db="EMBL/GenBank/DDBJ databases">
        <title>Chitinimonas shenzhenensis gen. nov., sp. nov., a novel member of family Burkholderiaceae isolated from activated sludge collected in Shen Zhen, China.</title>
        <authorList>
            <person name="Wang X."/>
        </authorList>
    </citation>
    <scope>NUCLEOTIDE SEQUENCE</scope>
    <source>
        <strain evidence="1">DQS-5</strain>
    </source>
</reference>
<dbReference type="Proteomes" id="UP001172778">
    <property type="component" value="Unassembled WGS sequence"/>
</dbReference>